<dbReference type="SUPFAM" id="SSF89796">
    <property type="entry name" value="CoA-transferase family III (CaiB/BaiF)"/>
    <property type="match status" value="1"/>
</dbReference>
<dbReference type="InterPro" id="IPR050509">
    <property type="entry name" value="CoA-transferase_III"/>
</dbReference>
<dbReference type="Gene3D" id="3.30.1540.10">
    <property type="entry name" value="formyl-coa transferase, domain 3"/>
    <property type="match status" value="1"/>
</dbReference>
<dbReference type="InterPro" id="IPR003673">
    <property type="entry name" value="CoA-Trfase_fam_III"/>
</dbReference>
<evidence type="ECO:0000313" key="2">
    <source>
        <dbReference type="Proteomes" id="UP000237749"/>
    </source>
</evidence>
<keyword evidence="2" id="KW-1185">Reference proteome</keyword>
<protein>
    <submittedName>
        <fullName evidence="1">Crotonobetainyl-CoA:carnitine CoA-transferase CaiB-like acyl-CoA transferase</fullName>
    </submittedName>
</protein>
<dbReference type="InterPro" id="IPR044855">
    <property type="entry name" value="CoA-Trfase_III_dom3_sf"/>
</dbReference>
<dbReference type="Pfam" id="PF02515">
    <property type="entry name" value="CoA_transf_3"/>
    <property type="match status" value="1"/>
</dbReference>
<keyword evidence="1" id="KW-0808">Transferase</keyword>
<dbReference type="EMBL" id="PTJA01000002">
    <property type="protein sequence ID" value="PPK82501.1"/>
    <property type="molecule type" value="Genomic_DNA"/>
</dbReference>
<dbReference type="Proteomes" id="UP000237749">
    <property type="component" value="Unassembled WGS sequence"/>
</dbReference>
<comment type="caution">
    <text evidence="1">The sequence shown here is derived from an EMBL/GenBank/DDBJ whole genome shotgun (WGS) entry which is preliminary data.</text>
</comment>
<dbReference type="Gene3D" id="3.40.50.10540">
    <property type="entry name" value="Crotonobetainyl-coa:carnitine coa-transferase, domain 1"/>
    <property type="match status" value="1"/>
</dbReference>
<dbReference type="AlphaFoldDB" id="A0A2S6HWW4"/>
<dbReference type="GO" id="GO:0016740">
    <property type="term" value="F:transferase activity"/>
    <property type="evidence" value="ECO:0007669"/>
    <property type="project" value="UniProtKB-KW"/>
</dbReference>
<name>A0A2S6HWW4_9FIRM</name>
<gene>
    <name evidence="1" type="ORF">BXY41_102190</name>
</gene>
<organism evidence="1 2">
    <name type="scientific">Lacrimispora xylanisolvens</name>
    <dbReference type="NCBI Taxonomy" id="384636"/>
    <lineage>
        <taxon>Bacteria</taxon>
        <taxon>Bacillati</taxon>
        <taxon>Bacillota</taxon>
        <taxon>Clostridia</taxon>
        <taxon>Lachnospirales</taxon>
        <taxon>Lachnospiraceae</taxon>
        <taxon>Lacrimispora</taxon>
    </lineage>
</organism>
<dbReference type="PANTHER" id="PTHR48228:SF2">
    <property type="entry name" value="E-CINNAMOYL-COA:R-PHENYLLACTATE COA TRANSFERASE LARGE SUBUNIT"/>
    <property type="match status" value="1"/>
</dbReference>
<dbReference type="PANTHER" id="PTHR48228">
    <property type="entry name" value="SUCCINYL-COA--D-CITRAMALATE COA-TRANSFERASE"/>
    <property type="match status" value="1"/>
</dbReference>
<dbReference type="InterPro" id="IPR023606">
    <property type="entry name" value="CoA-Trfase_III_dom_1_sf"/>
</dbReference>
<proteinExistence type="predicted"/>
<sequence length="407" mass="44553">MKPLEGVKVVDLTTYLAAPTTVRVLGEWGADCIKIESAKGDPARTQGAVFNMPYEDDENLAFDVANMNKRFITLDLKSEKGLEIAYKLIGEADVFVTNTRTKSLTKLGLDYETLSQRFPKLVFAQVLGYGENGPEKDSAGFDVTCYMARGGVFGTTVNKGDAPMIPTNGFGDFQVSLGLASGICAALYAREKSGKGDKITVSLHHAAVYALSTGVISAQYGNQYPKSRKEVPNPFNNVYRTSDQKWVVICCPEYDRDYEKIMTLLGRPDMVGNSRYMRCADVNAGHLNHEVIDVLDAAIGKLTRKELMSMFKANDLACEAAYEPLDMYDDEQVWANRIIAKIPYPSGERYLPTNPVNFGSVGEPEYRIGGSQGAHTVEILNHLGYSQGEIGEILASGAATGETKLKK</sequence>
<dbReference type="RefSeq" id="WP_104435014.1">
    <property type="nucleotide sequence ID" value="NZ_PTJA01000002.1"/>
</dbReference>
<reference evidence="1 2" key="1">
    <citation type="submission" date="2018-02" db="EMBL/GenBank/DDBJ databases">
        <title>Genomic Encyclopedia of Archaeal and Bacterial Type Strains, Phase II (KMG-II): from individual species to whole genera.</title>
        <authorList>
            <person name="Goeker M."/>
        </authorList>
    </citation>
    <scope>NUCLEOTIDE SEQUENCE [LARGE SCALE GENOMIC DNA]</scope>
    <source>
        <strain evidence="1 2">DSM 3808</strain>
    </source>
</reference>
<evidence type="ECO:0000313" key="1">
    <source>
        <dbReference type="EMBL" id="PPK82501.1"/>
    </source>
</evidence>
<accession>A0A2S6HWW4</accession>
<dbReference type="OrthoDB" id="9797653at2"/>